<gene>
    <name evidence="1" type="ORF">BN2476_630009</name>
</gene>
<dbReference type="Proteomes" id="UP000195569">
    <property type="component" value="Unassembled WGS sequence"/>
</dbReference>
<evidence type="ECO:0000313" key="1">
    <source>
        <dbReference type="EMBL" id="SIT48129.1"/>
    </source>
</evidence>
<organism evidence="1 2">
    <name type="scientific">Paraburkholderia piptadeniae</name>
    <dbReference type="NCBI Taxonomy" id="1701573"/>
    <lineage>
        <taxon>Bacteria</taxon>
        <taxon>Pseudomonadati</taxon>
        <taxon>Pseudomonadota</taxon>
        <taxon>Betaproteobacteria</taxon>
        <taxon>Burkholderiales</taxon>
        <taxon>Burkholderiaceae</taxon>
        <taxon>Paraburkholderia</taxon>
    </lineage>
</organism>
<reference evidence="1" key="1">
    <citation type="submission" date="2016-12" db="EMBL/GenBank/DDBJ databases">
        <authorList>
            <person name="Moulin L."/>
        </authorList>
    </citation>
    <scope>NUCLEOTIDE SEQUENCE [LARGE SCALE GENOMIC DNA]</scope>
    <source>
        <strain evidence="1">STM 7183</strain>
    </source>
</reference>
<evidence type="ECO:0000313" key="2">
    <source>
        <dbReference type="Proteomes" id="UP000195569"/>
    </source>
</evidence>
<protein>
    <submittedName>
        <fullName evidence="1">Uncharacterized protein</fullName>
    </submittedName>
</protein>
<name>A0A1N7SMC3_9BURK</name>
<keyword evidence="2" id="KW-1185">Reference proteome</keyword>
<dbReference type="AlphaFoldDB" id="A0A1N7SMC3"/>
<dbReference type="EMBL" id="CYGY02000063">
    <property type="protein sequence ID" value="SIT48129.1"/>
    <property type="molecule type" value="Genomic_DNA"/>
</dbReference>
<proteinExistence type="predicted"/>
<comment type="caution">
    <text evidence="1">The sequence shown here is derived from an EMBL/GenBank/DDBJ whole genome shotgun (WGS) entry which is preliminary data.</text>
</comment>
<accession>A0A1N7SMC3</accession>
<sequence>MNYGDRYRHGEPITSSFVESAVNQVVSKRFVKRQQMAWRPALAHALLQVRTAVLNEQLQSCFKRWYPTLAGNDRAHHIAA</sequence>